<dbReference type="InterPro" id="IPR000847">
    <property type="entry name" value="LysR_HTH_N"/>
</dbReference>
<dbReference type="EMBL" id="CP003588">
    <property type="protein sequence ID" value="AFK67525.1"/>
    <property type="molecule type" value="Genomic_DNA"/>
</dbReference>
<proteinExistence type="inferred from homology"/>
<gene>
    <name evidence="6" type="ORF">YSA_01389</name>
</gene>
<dbReference type="GO" id="GO:0003700">
    <property type="term" value="F:DNA-binding transcription factor activity"/>
    <property type="evidence" value="ECO:0007669"/>
    <property type="project" value="InterPro"/>
</dbReference>
<dbReference type="SUPFAM" id="SSF53850">
    <property type="entry name" value="Periplasmic binding protein-like II"/>
    <property type="match status" value="1"/>
</dbReference>
<dbReference type="Gene3D" id="3.40.190.10">
    <property type="entry name" value="Periplasmic binding protein-like II"/>
    <property type="match status" value="1"/>
</dbReference>
<organism evidence="6 7">
    <name type="scientific">Pseudomonas putida ND6</name>
    <dbReference type="NCBI Taxonomy" id="231023"/>
    <lineage>
        <taxon>Bacteria</taxon>
        <taxon>Pseudomonadati</taxon>
        <taxon>Pseudomonadota</taxon>
        <taxon>Gammaproteobacteria</taxon>
        <taxon>Pseudomonadales</taxon>
        <taxon>Pseudomonadaceae</taxon>
        <taxon>Pseudomonas</taxon>
    </lineage>
</organism>
<comment type="similarity">
    <text evidence="1">Belongs to the LysR transcriptional regulatory family.</text>
</comment>
<evidence type="ECO:0000256" key="4">
    <source>
        <dbReference type="ARBA" id="ARBA00023163"/>
    </source>
</evidence>
<evidence type="ECO:0000313" key="7">
    <source>
        <dbReference type="Proteomes" id="UP000005268"/>
    </source>
</evidence>
<evidence type="ECO:0000256" key="2">
    <source>
        <dbReference type="ARBA" id="ARBA00023015"/>
    </source>
</evidence>
<dbReference type="InterPro" id="IPR005119">
    <property type="entry name" value="LysR_subst-bd"/>
</dbReference>
<dbReference type="PANTHER" id="PTHR30126:SF98">
    <property type="entry name" value="HTH-TYPE TRANSCRIPTIONAL ACTIVATOR BAUR"/>
    <property type="match status" value="1"/>
</dbReference>
<evidence type="ECO:0000259" key="5">
    <source>
        <dbReference type="PROSITE" id="PS50931"/>
    </source>
</evidence>
<dbReference type="FunFam" id="1.10.10.10:FF:000001">
    <property type="entry name" value="LysR family transcriptional regulator"/>
    <property type="match status" value="1"/>
</dbReference>
<dbReference type="InterPro" id="IPR036388">
    <property type="entry name" value="WH-like_DNA-bd_sf"/>
</dbReference>
<dbReference type="HOGENOM" id="CLU_039613_0_0_6"/>
<dbReference type="SUPFAM" id="SSF46785">
    <property type="entry name" value="Winged helix' DNA-binding domain"/>
    <property type="match status" value="1"/>
</dbReference>
<feature type="domain" description="HTH lysR-type" evidence="5">
    <location>
        <begin position="35"/>
        <end position="92"/>
    </location>
</feature>
<accession>I3UPV4</accession>
<dbReference type="GO" id="GO:0000976">
    <property type="term" value="F:transcription cis-regulatory region binding"/>
    <property type="evidence" value="ECO:0007669"/>
    <property type="project" value="TreeGrafter"/>
</dbReference>
<dbReference type="Proteomes" id="UP000005268">
    <property type="component" value="Chromosome"/>
</dbReference>
<name>I3UPV4_PSEPU</name>
<dbReference type="PROSITE" id="PS50931">
    <property type="entry name" value="HTH_LYSR"/>
    <property type="match status" value="1"/>
</dbReference>
<protein>
    <submittedName>
        <fullName evidence="6">LysR family transcriptional regulator</fullName>
    </submittedName>
</protein>
<sequence length="323" mass="35595">MDAASMPAGLHCTNGKFAKLTFIRSNVMLGQVHDPDLHLLRLFVTVVEAGGFSAAQGVLGLSQPTISQRMAQLEARVGYRLCSRGKGGFRLTEKGELLLDAARGLLLNIEQFRQQANGVAGRLLGTVRIGMAENQDKAVSLKLAAAIAAFRRREESVQLELVSAPPAELERLLLEQRLDYAISYFSGNQAAFDYQPLFAERQRLYCGKGHVLYGETDVGLERLLDMDQVRHPYRFLKGGEPFQSRRSTAVAEQIESVLTFILSGRHIGYLPCHCAQAWEAEGRLWALDPELDFGVPFTLARHRAQGVGEAAHVFAQDLLAAFA</sequence>
<dbReference type="PATRIC" id="fig|231023.4.peg.660"/>
<keyword evidence="2" id="KW-0805">Transcription regulation</keyword>
<dbReference type="KEGG" id="ppi:YSA_01389"/>
<reference evidence="6 7" key="1">
    <citation type="journal article" date="2012" name="J. Bacteriol.">
        <title>Complete Genome Sequence of the Naphthalene-Degrading Pseudomonas putida Strain ND6.</title>
        <authorList>
            <person name="Li S."/>
            <person name="Zhao H."/>
            <person name="Li Y."/>
            <person name="Niu S."/>
            <person name="Cai B."/>
        </authorList>
    </citation>
    <scope>NUCLEOTIDE SEQUENCE [LARGE SCALE GENOMIC DNA]</scope>
    <source>
        <strain evidence="6 7">ND6</strain>
    </source>
</reference>
<keyword evidence="3" id="KW-0238">DNA-binding</keyword>
<keyword evidence="4" id="KW-0804">Transcription</keyword>
<evidence type="ECO:0000256" key="1">
    <source>
        <dbReference type="ARBA" id="ARBA00009437"/>
    </source>
</evidence>
<dbReference type="InterPro" id="IPR036390">
    <property type="entry name" value="WH_DNA-bd_sf"/>
</dbReference>
<evidence type="ECO:0000313" key="6">
    <source>
        <dbReference type="EMBL" id="AFK67525.1"/>
    </source>
</evidence>
<dbReference type="AlphaFoldDB" id="I3UPV4"/>
<dbReference type="Gene3D" id="1.10.10.10">
    <property type="entry name" value="Winged helix-like DNA-binding domain superfamily/Winged helix DNA-binding domain"/>
    <property type="match status" value="1"/>
</dbReference>
<dbReference type="Pfam" id="PF03466">
    <property type="entry name" value="LysR_substrate"/>
    <property type="match status" value="1"/>
</dbReference>
<dbReference type="Pfam" id="PF00126">
    <property type="entry name" value="HTH_1"/>
    <property type="match status" value="1"/>
</dbReference>
<dbReference type="PANTHER" id="PTHR30126">
    <property type="entry name" value="HTH-TYPE TRANSCRIPTIONAL REGULATOR"/>
    <property type="match status" value="1"/>
</dbReference>
<evidence type="ECO:0000256" key="3">
    <source>
        <dbReference type="ARBA" id="ARBA00023125"/>
    </source>
</evidence>